<reference evidence="2 3" key="1">
    <citation type="submission" date="2012-04" db="EMBL/GenBank/DDBJ databases">
        <title>The Genome Sequence of Saprolegnia declina VS20.</title>
        <authorList>
            <consortium name="The Broad Institute Genome Sequencing Platform"/>
            <person name="Russ C."/>
            <person name="Nusbaum C."/>
            <person name="Tyler B."/>
            <person name="van West P."/>
            <person name="Dieguez-Uribeondo J."/>
            <person name="de Bruijn I."/>
            <person name="Tripathy S."/>
            <person name="Jiang R."/>
            <person name="Young S.K."/>
            <person name="Zeng Q."/>
            <person name="Gargeya S."/>
            <person name="Fitzgerald M."/>
            <person name="Haas B."/>
            <person name="Abouelleil A."/>
            <person name="Alvarado L."/>
            <person name="Arachchi H.M."/>
            <person name="Berlin A."/>
            <person name="Chapman S.B."/>
            <person name="Goldberg J."/>
            <person name="Griggs A."/>
            <person name="Gujja S."/>
            <person name="Hansen M."/>
            <person name="Howarth C."/>
            <person name="Imamovic A."/>
            <person name="Larimer J."/>
            <person name="McCowen C."/>
            <person name="Montmayeur A."/>
            <person name="Murphy C."/>
            <person name="Neiman D."/>
            <person name="Pearson M."/>
            <person name="Priest M."/>
            <person name="Roberts A."/>
            <person name="Saif S."/>
            <person name="Shea T."/>
            <person name="Sisk P."/>
            <person name="Sykes S."/>
            <person name="Wortman J."/>
            <person name="Nusbaum C."/>
            <person name="Birren B."/>
        </authorList>
    </citation>
    <scope>NUCLEOTIDE SEQUENCE [LARGE SCALE GENOMIC DNA]</scope>
    <source>
        <strain evidence="2 3">VS20</strain>
    </source>
</reference>
<dbReference type="STRING" id="1156394.T0R1Y0"/>
<dbReference type="OrthoDB" id="191037at2759"/>
<dbReference type="OMA" id="AHFREVN"/>
<dbReference type="Gene3D" id="3.90.1200.10">
    <property type="match status" value="1"/>
</dbReference>
<gene>
    <name evidence="2" type="ORF">SDRG_16155</name>
</gene>
<dbReference type="RefSeq" id="XP_008620576.1">
    <property type="nucleotide sequence ID" value="XM_008622354.1"/>
</dbReference>
<dbReference type="InterPro" id="IPR002575">
    <property type="entry name" value="Aminoglycoside_PTrfase"/>
</dbReference>
<evidence type="ECO:0000313" key="2">
    <source>
        <dbReference type="EMBL" id="EQC26008.1"/>
    </source>
</evidence>
<dbReference type="PANTHER" id="PTHR23020">
    <property type="entry name" value="UNCHARACTERIZED NUCLEAR HORMONE RECEPTOR-RELATED"/>
    <property type="match status" value="1"/>
</dbReference>
<evidence type="ECO:0000313" key="3">
    <source>
        <dbReference type="Proteomes" id="UP000030762"/>
    </source>
</evidence>
<dbReference type="InterPro" id="IPR011009">
    <property type="entry name" value="Kinase-like_dom_sf"/>
</dbReference>
<keyword evidence="3" id="KW-1185">Reference proteome</keyword>
<dbReference type="InterPro" id="IPR015897">
    <property type="entry name" value="CHK_kinase-like"/>
</dbReference>
<accession>T0R1Y0</accession>
<dbReference type="InParanoid" id="T0R1Y0"/>
<dbReference type="VEuPathDB" id="FungiDB:SDRG_16155"/>
<dbReference type="InterPro" id="IPR052961">
    <property type="entry name" value="Oxido-Kinase-like_Enzymes"/>
</dbReference>
<sequence>MQEASSLHLPGVAMDDQIQELVRSIYAGSATSVVFEAMDVGVLSNVVHVTVTLPTRVEHLIAKFPRPEFPMMHAMFAVEAAFYTRTDKAKVPFQLPPLLSASADAIVLQKLANVTSYSCYDGCPPARVLSILMQLATLHAAYWGQSFPELAAIPGIGANLSVQEKQTHFCTRYAPFYADLGLPPTTRAELDHLCSTLAQGTRLTRLHEAVESWHKTLIHGDLHVANMLFDDHHIVLLDWATCGSSNPLRDVAFFFTVSVTRAVREAVEAPSLRAYATTLADAIPALSIEAIETMYYLCVLNQFVILVGYNALTMSLATLGSTPAKQAQLRDGFLETNKRSCAAALHAFQMLAQHALFQ</sequence>
<dbReference type="SUPFAM" id="SSF56112">
    <property type="entry name" value="Protein kinase-like (PK-like)"/>
    <property type="match status" value="1"/>
</dbReference>
<protein>
    <recommendedName>
        <fullName evidence="1">CHK kinase-like domain-containing protein</fullName>
    </recommendedName>
</protein>
<dbReference type="EMBL" id="JH767246">
    <property type="protein sequence ID" value="EQC26008.1"/>
    <property type="molecule type" value="Genomic_DNA"/>
</dbReference>
<dbReference type="PANTHER" id="PTHR23020:SF41">
    <property type="entry name" value="AMINOGLYCOSIDE PHOSPHOTRANSFERASE DOMAIN-CONTAINING PROTEIN"/>
    <property type="match status" value="1"/>
</dbReference>
<name>T0R1Y0_SAPDV</name>
<dbReference type="eggNOG" id="ENOG502QVUT">
    <property type="taxonomic scope" value="Eukaryota"/>
</dbReference>
<dbReference type="AlphaFoldDB" id="T0R1Y0"/>
<dbReference type="Proteomes" id="UP000030762">
    <property type="component" value="Unassembled WGS sequence"/>
</dbReference>
<organism evidence="2 3">
    <name type="scientific">Saprolegnia diclina (strain VS20)</name>
    <dbReference type="NCBI Taxonomy" id="1156394"/>
    <lineage>
        <taxon>Eukaryota</taxon>
        <taxon>Sar</taxon>
        <taxon>Stramenopiles</taxon>
        <taxon>Oomycota</taxon>
        <taxon>Saprolegniomycetes</taxon>
        <taxon>Saprolegniales</taxon>
        <taxon>Saprolegniaceae</taxon>
        <taxon>Saprolegnia</taxon>
    </lineage>
</organism>
<feature type="domain" description="CHK kinase-like" evidence="1">
    <location>
        <begin position="106"/>
        <end position="285"/>
    </location>
</feature>
<proteinExistence type="predicted"/>
<dbReference type="Pfam" id="PF01636">
    <property type="entry name" value="APH"/>
    <property type="match status" value="1"/>
</dbReference>
<dbReference type="GeneID" id="19956882"/>
<dbReference type="SMART" id="SM00587">
    <property type="entry name" value="CHK"/>
    <property type="match status" value="1"/>
</dbReference>
<evidence type="ECO:0000259" key="1">
    <source>
        <dbReference type="SMART" id="SM00587"/>
    </source>
</evidence>